<evidence type="ECO:0000256" key="4">
    <source>
        <dbReference type="SAM" id="SignalP"/>
    </source>
</evidence>
<feature type="signal peptide" evidence="4">
    <location>
        <begin position="1"/>
        <end position="38"/>
    </location>
</feature>
<evidence type="ECO:0000256" key="2">
    <source>
        <dbReference type="ARBA" id="ARBA00023054"/>
    </source>
</evidence>
<gene>
    <name evidence="6" type="primary">aaeA</name>
    <name evidence="6" type="ORF">Pla175_18620</name>
</gene>
<sequence length="330" mass="35119" precursor="true">MKPGKHYNEFGSKRRWVCIGLYACVVACCAGASAASDAAIEVPSAILTAAQSVEAPAPEAGVLVDLSVREGSTVKAGQVIGRIDGAAQQLAIEQVEADLAMARRESKSDIRVRLAEKEHQVARVELQRALEVNSGFANTVSAKEVDRLRLAVERTALEIEHAGFEREMLALKIARTEADLRLARHELQRLVVRSPASGVVAEVVRHGGEWADKGELIARVVRVDLLRAEGYLDVQDAVLGSVGRPVRVHATLAGGGEAVANGRVVFVSPEAEPVNSQVRFWAEIDNAAMKLRPGLSVSITILPPRGDAEKDGADALTGGAPTAVSLPRSR</sequence>
<dbReference type="GO" id="GO:0030313">
    <property type="term" value="C:cell envelope"/>
    <property type="evidence" value="ECO:0007669"/>
    <property type="project" value="UniProtKB-SubCell"/>
</dbReference>
<evidence type="ECO:0000256" key="3">
    <source>
        <dbReference type="SAM" id="MobiDB-lite"/>
    </source>
</evidence>
<feature type="region of interest" description="Disordered" evidence="3">
    <location>
        <begin position="308"/>
        <end position="330"/>
    </location>
</feature>
<dbReference type="EMBL" id="CP036291">
    <property type="protein sequence ID" value="QDU88484.1"/>
    <property type="molecule type" value="Genomic_DNA"/>
</dbReference>
<evidence type="ECO:0000313" key="7">
    <source>
        <dbReference type="Proteomes" id="UP000317429"/>
    </source>
</evidence>
<evidence type="ECO:0000259" key="5">
    <source>
        <dbReference type="Pfam" id="PF25954"/>
    </source>
</evidence>
<evidence type="ECO:0000313" key="6">
    <source>
        <dbReference type="EMBL" id="QDU88484.1"/>
    </source>
</evidence>
<dbReference type="InterPro" id="IPR050465">
    <property type="entry name" value="UPF0194_transport"/>
</dbReference>
<keyword evidence="7" id="KW-1185">Reference proteome</keyword>
<dbReference type="InterPro" id="IPR058792">
    <property type="entry name" value="Beta-barrel_RND_2"/>
</dbReference>
<dbReference type="Proteomes" id="UP000317429">
    <property type="component" value="Chromosome"/>
</dbReference>
<feature type="domain" description="CusB-like beta-barrel" evidence="5">
    <location>
        <begin position="233"/>
        <end position="301"/>
    </location>
</feature>
<evidence type="ECO:0000256" key="1">
    <source>
        <dbReference type="ARBA" id="ARBA00004196"/>
    </source>
</evidence>
<name>A0A518DAH5_9BACT</name>
<dbReference type="PANTHER" id="PTHR32347">
    <property type="entry name" value="EFFLUX SYSTEM COMPONENT YKNX-RELATED"/>
    <property type="match status" value="1"/>
</dbReference>
<organism evidence="6 7">
    <name type="scientific">Pirellulimonas nuda</name>
    <dbReference type="NCBI Taxonomy" id="2528009"/>
    <lineage>
        <taxon>Bacteria</taxon>
        <taxon>Pseudomonadati</taxon>
        <taxon>Planctomycetota</taxon>
        <taxon>Planctomycetia</taxon>
        <taxon>Pirellulales</taxon>
        <taxon>Lacipirellulaceae</taxon>
        <taxon>Pirellulimonas</taxon>
    </lineage>
</organism>
<dbReference type="Gene3D" id="2.40.30.170">
    <property type="match status" value="1"/>
</dbReference>
<keyword evidence="2" id="KW-0175">Coiled coil</keyword>
<proteinExistence type="predicted"/>
<dbReference type="SUPFAM" id="SSF111369">
    <property type="entry name" value="HlyD-like secretion proteins"/>
    <property type="match status" value="1"/>
</dbReference>
<reference evidence="6 7" key="1">
    <citation type="submission" date="2019-02" db="EMBL/GenBank/DDBJ databases">
        <title>Deep-cultivation of Planctomycetes and their phenomic and genomic characterization uncovers novel biology.</title>
        <authorList>
            <person name="Wiegand S."/>
            <person name="Jogler M."/>
            <person name="Boedeker C."/>
            <person name="Pinto D."/>
            <person name="Vollmers J."/>
            <person name="Rivas-Marin E."/>
            <person name="Kohn T."/>
            <person name="Peeters S.H."/>
            <person name="Heuer A."/>
            <person name="Rast P."/>
            <person name="Oberbeckmann S."/>
            <person name="Bunk B."/>
            <person name="Jeske O."/>
            <person name="Meyerdierks A."/>
            <person name="Storesund J.E."/>
            <person name="Kallscheuer N."/>
            <person name="Luecker S."/>
            <person name="Lage O.M."/>
            <person name="Pohl T."/>
            <person name="Merkel B.J."/>
            <person name="Hornburger P."/>
            <person name="Mueller R.-W."/>
            <person name="Bruemmer F."/>
            <person name="Labrenz M."/>
            <person name="Spormann A.M."/>
            <person name="Op den Camp H."/>
            <person name="Overmann J."/>
            <person name="Amann R."/>
            <person name="Jetten M.S.M."/>
            <person name="Mascher T."/>
            <person name="Medema M.H."/>
            <person name="Devos D.P."/>
            <person name="Kaster A.-K."/>
            <person name="Ovreas L."/>
            <person name="Rohde M."/>
            <person name="Galperin M.Y."/>
            <person name="Jogler C."/>
        </authorList>
    </citation>
    <scope>NUCLEOTIDE SEQUENCE [LARGE SCALE GENOMIC DNA]</scope>
    <source>
        <strain evidence="6 7">Pla175</strain>
    </source>
</reference>
<feature type="chain" id="PRO_5021979587" evidence="4">
    <location>
        <begin position="39"/>
        <end position="330"/>
    </location>
</feature>
<keyword evidence="4" id="KW-0732">Signal</keyword>
<protein>
    <submittedName>
        <fullName evidence="6">p-hydroxybenzoic acid efflux pump subunit AaeA</fullName>
    </submittedName>
</protein>
<comment type="subcellular location">
    <subcellularLocation>
        <location evidence="1">Cell envelope</location>
    </subcellularLocation>
</comment>
<dbReference type="AlphaFoldDB" id="A0A518DAH5"/>
<dbReference type="Gene3D" id="2.40.50.100">
    <property type="match status" value="1"/>
</dbReference>
<dbReference type="KEGG" id="pnd:Pla175_18620"/>
<accession>A0A518DAH5</accession>
<dbReference type="PANTHER" id="PTHR32347:SF23">
    <property type="entry name" value="BLL5650 PROTEIN"/>
    <property type="match status" value="1"/>
</dbReference>
<dbReference type="Pfam" id="PF25954">
    <property type="entry name" value="Beta-barrel_RND_2"/>
    <property type="match status" value="1"/>
</dbReference>